<dbReference type="Pfam" id="PF11838">
    <property type="entry name" value="ERAP1_C"/>
    <property type="match status" value="1"/>
</dbReference>
<dbReference type="OrthoDB" id="10031169at2759"/>
<dbReference type="InterPro" id="IPR027268">
    <property type="entry name" value="Peptidase_M4/M1_CTD_sf"/>
</dbReference>
<evidence type="ECO:0000259" key="13">
    <source>
        <dbReference type="Pfam" id="PF11838"/>
    </source>
</evidence>
<evidence type="ECO:0000256" key="3">
    <source>
        <dbReference type="ARBA" id="ARBA00022723"/>
    </source>
</evidence>
<keyword evidence="9" id="KW-0175">Coiled coil</keyword>
<comment type="similarity">
    <text evidence="1">Belongs to the peptidase M1 family.</text>
</comment>
<dbReference type="Gene3D" id="1.25.50.20">
    <property type="match status" value="1"/>
</dbReference>
<dbReference type="PANTHER" id="PTHR11533">
    <property type="entry name" value="PROTEASE M1 ZINC METALLOPROTEASE"/>
    <property type="match status" value="1"/>
</dbReference>
<dbReference type="InterPro" id="IPR050344">
    <property type="entry name" value="Peptidase_M1_aminopeptidases"/>
</dbReference>
<comment type="cofactor">
    <cofactor evidence="8">
        <name>Zn(2+)</name>
        <dbReference type="ChEBI" id="CHEBI:29105"/>
    </cofactor>
    <text evidence="8">Binds 1 zinc ion per subunit.</text>
</comment>
<dbReference type="AlphaFoldDB" id="A0A7I4YT66"/>
<dbReference type="GO" id="GO:0016020">
    <property type="term" value="C:membrane"/>
    <property type="evidence" value="ECO:0007669"/>
    <property type="project" value="TreeGrafter"/>
</dbReference>
<dbReference type="PRINTS" id="PR00756">
    <property type="entry name" value="ALADIPTASE"/>
</dbReference>
<dbReference type="InterPro" id="IPR014782">
    <property type="entry name" value="Peptidase_M1_dom"/>
</dbReference>
<evidence type="ECO:0000256" key="1">
    <source>
        <dbReference type="ARBA" id="ARBA00010136"/>
    </source>
</evidence>
<feature type="compositionally biased region" description="Polar residues" evidence="10">
    <location>
        <begin position="92"/>
        <end position="102"/>
    </location>
</feature>
<keyword evidence="11" id="KW-1133">Transmembrane helix</keyword>
<evidence type="ECO:0000256" key="7">
    <source>
        <dbReference type="PIRSR" id="PIRSR634016-1"/>
    </source>
</evidence>
<dbReference type="Pfam" id="PF17900">
    <property type="entry name" value="Peptidase_M1_N"/>
    <property type="match status" value="1"/>
</dbReference>
<keyword evidence="2" id="KW-0645">Protease</keyword>
<sequence length="1168" mass="131079">MNSPPVIHVVGTNVVLEEVDLGDDSHDHDMIDLVYEPHQQGIITETTPVLHPAVPSGNENEKNATVALGMDREPNEILQQPQKIDEVVKTPPDSSQPLTTPAATPIPNKETPKKIKTKKTRKDCPFSTVVLIILLAIFAGFLSGYIGYWITREKYEAQLAALRGMTGVRRNTTQIIVEEEPYEEEEPPVGPTVEELRLPDALEPVWYNGTLKMYLPGYVDLPEGKNFTTDGNIMIRLAVKKPTDEIVLNAKDLVFPTDVNKVKILTERPASRARRQTMVDSPEMKNSTEDGMANSTREKLKNTTGTSGGIPIDEMEIVEDEPVESPVKRLMLVEGGPKVKKILYNSSLEKVFFTLDSPLEAGTSVVLQLPFSGRIPDNLTGIFFSSYKKVDGDSSLLAVMDCQPASARKLFPSFDEPSFVAPLTLTILHPNGTTARGNAMEITDAEPTSDPLWVKTSLDVARSLPTSSTGFTLTNFDKAQTTTDTGTKIRVYARPEAINLTGYALDTSVKAFEFLQKYLAVPPRSTKLDVFALPELSKEAMCGDGLILVREDRLLYDPQVDSIETKVQVAQTICHEFTKQWFGNVMGDSDLKALWLNEAMAKYMEYICVENIFAGLDKNSLQTVDSMEQALLDDARSSSHPMSIEVVSPSGVTLMSDEITNDKGAALLRMLNAIIGEEKFQRGVQDFLKAHHDHSVNTEKENLFDAWNNVVLDLKSWDGEKLNVGDFIDKWIKQMGYPVVEIYRIDPHTVELTQRRFKLDHLTPEKAKYRNALYWYKWDVPIFYQLNGKPQDMVWLHEAIRLPLNVSDEILINPDSLGFYRVNYDDEGWAEIARQLELDHTKYSPSARARFISDALALAEAGMLPYETAFAVISYLPKETDYLPWSVAVTALDNFYNRLSDSDLEESANEFVLEKLTPIFKLIDLGSLNFDNGDDFLASTTRRRIAKLYCKLSPDVCNEKLTNQFKKNLLAQCDKNSSIASACSKVPSIGRSMVYCVGVAEGGDKDFKKIHELSRDEVNTGERTRLTEALACSKDPRKLRNLLYESIESEDGAVRKSNVQQLVTAMNDQLVGAEIITDFVLDNWKELTNRFAQDPGNLQAVLGNALDLNSEREIKQFERFLVDHKATTRDLDALKSQLETARNRQHWLKANRNTIKDLLSSNNNEKEL</sequence>
<reference evidence="16" key="1">
    <citation type="submission" date="2020-12" db="UniProtKB">
        <authorList>
            <consortium name="WormBaseParasite"/>
        </authorList>
    </citation>
    <scope>IDENTIFICATION</scope>
    <source>
        <strain evidence="16">MHco3</strain>
    </source>
</reference>
<dbReference type="InterPro" id="IPR034016">
    <property type="entry name" value="M1_APN-typ"/>
</dbReference>
<evidence type="ECO:0000256" key="4">
    <source>
        <dbReference type="ARBA" id="ARBA00022801"/>
    </source>
</evidence>
<dbReference type="InterPro" id="IPR045357">
    <property type="entry name" value="Aminopeptidase_N-like_N"/>
</dbReference>
<feature type="domain" description="Peptidase M1 membrane alanine aminopeptidase" evidence="12">
    <location>
        <begin position="503"/>
        <end position="731"/>
    </location>
</feature>
<evidence type="ECO:0000256" key="2">
    <source>
        <dbReference type="ARBA" id="ARBA00022670"/>
    </source>
</evidence>
<dbReference type="Proteomes" id="UP000025227">
    <property type="component" value="Unplaced"/>
</dbReference>
<feature type="coiled-coil region" evidence="9">
    <location>
        <begin position="1124"/>
        <end position="1151"/>
    </location>
</feature>
<keyword evidence="5 8" id="KW-0862">Zinc</keyword>
<organism evidence="15 16">
    <name type="scientific">Haemonchus contortus</name>
    <name type="common">Barber pole worm</name>
    <dbReference type="NCBI Taxonomy" id="6289"/>
    <lineage>
        <taxon>Eukaryota</taxon>
        <taxon>Metazoa</taxon>
        <taxon>Ecdysozoa</taxon>
        <taxon>Nematoda</taxon>
        <taxon>Chromadorea</taxon>
        <taxon>Rhabditida</taxon>
        <taxon>Rhabditina</taxon>
        <taxon>Rhabditomorpha</taxon>
        <taxon>Strongyloidea</taxon>
        <taxon>Trichostrongylidae</taxon>
        <taxon>Haemonchus</taxon>
    </lineage>
</organism>
<proteinExistence type="inferred from homology"/>
<evidence type="ECO:0000313" key="16">
    <source>
        <dbReference type="WBParaSite" id="HCON_00134090-00001"/>
    </source>
</evidence>
<evidence type="ECO:0000256" key="5">
    <source>
        <dbReference type="ARBA" id="ARBA00022833"/>
    </source>
</evidence>
<dbReference type="GO" id="GO:0005615">
    <property type="term" value="C:extracellular space"/>
    <property type="evidence" value="ECO:0007669"/>
    <property type="project" value="TreeGrafter"/>
</dbReference>
<dbReference type="PANTHER" id="PTHR11533:SF201">
    <property type="entry name" value="AMINOPEPTIDASE-LIKE PROTEIN AC3.5"/>
    <property type="match status" value="1"/>
</dbReference>
<dbReference type="OMA" id="WLHEAFR"/>
<dbReference type="GO" id="GO:0070006">
    <property type="term" value="F:metalloaminopeptidase activity"/>
    <property type="evidence" value="ECO:0007669"/>
    <property type="project" value="TreeGrafter"/>
</dbReference>
<name>A0A7I4YT66_HAECO</name>
<dbReference type="InterPro" id="IPR024571">
    <property type="entry name" value="ERAP1-like_C_dom"/>
</dbReference>
<feature type="active site" description="Proton acceptor" evidence="7">
    <location>
        <position position="576"/>
    </location>
</feature>
<evidence type="ECO:0000313" key="15">
    <source>
        <dbReference type="Proteomes" id="UP000025227"/>
    </source>
</evidence>
<keyword evidence="3 8" id="KW-0479">Metal-binding</keyword>
<dbReference type="GO" id="GO:0008270">
    <property type="term" value="F:zinc ion binding"/>
    <property type="evidence" value="ECO:0007669"/>
    <property type="project" value="InterPro"/>
</dbReference>
<keyword evidence="11" id="KW-0812">Transmembrane</keyword>
<evidence type="ECO:0000259" key="14">
    <source>
        <dbReference type="Pfam" id="PF17900"/>
    </source>
</evidence>
<keyword evidence="11" id="KW-0472">Membrane</keyword>
<dbReference type="CDD" id="cd09601">
    <property type="entry name" value="M1_APN-Q_like"/>
    <property type="match status" value="1"/>
</dbReference>
<protein>
    <submittedName>
        <fullName evidence="16">Aminopeptidase</fullName>
    </submittedName>
</protein>
<keyword evidence="6" id="KW-0482">Metalloprotease</keyword>
<dbReference type="SUPFAM" id="SSF63737">
    <property type="entry name" value="Leukotriene A4 hydrolase N-terminal domain"/>
    <property type="match status" value="1"/>
</dbReference>
<dbReference type="InterPro" id="IPR042097">
    <property type="entry name" value="Aminopeptidase_N-like_N_sf"/>
</dbReference>
<evidence type="ECO:0000256" key="11">
    <source>
        <dbReference type="SAM" id="Phobius"/>
    </source>
</evidence>
<evidence type="ECO:0000256" key="8">
    <source>
        <dbReference type="PIRSR" id="PIRSR634016-3"/>
    </source>
</evidence>
<dbReference type="Pfam" id="PF01433">
    <property type="entry name" value="Peptidase_M1"/>
    <property type="match status" value="1"/>
</dbReference>
<feature type="transmembrane region" description="Helical" evidence="11">
    <location>
        <begin position="126"/>
        <end position="150"/>
    </location>
</feature>
<dbReference type="SUPFAM" id="SSF55486">
    <property type="entry name" value="Metalloproteases ('zincins'), catalytic domain"/>
    <property type="match status" value="1"/>
</dbReference>
<dbReference type="GO" id="GO:0006508">
    <property type="term" value="P:proteolysis"/>
    <property type="evidence" value="ECO:0007669"/>
    <property type="project" value="UniProtKB-KW"/>
</dbReference>
<feature type="binding site" evidence="8">
    <location>
        <position position="598"/>
    </location>
    <ligand>
        <name>Zn(2+)</name>
        <dbReference type="ChEBI" id="CHEBI:29105"/>
        <note>catalytic</note>
    </ligand>
</feature>
<feature type="region of interest" description="Disordered" evidence="10">
    <location>
        <begin position="270"/>
        <end position="311"/>
    </location>
</feature>
<keyword evidence="4" id="KW-0378">Hydrolase</keyword>
<dbReference type="WBParaSite" id="HCON_00134090-00001">
    <property type="protein sequence ID" value="HCON_00134090-00001"/>
    <property type="gene ID" value="HCON_00134090"/>
</dbReference>
<feature type="binding site" evidence="8">
    <location>
        <position position="575"/>
    </location>
    <ligand>
        <name>Zn(2+)</name>
        <dbReference type="ChEBI" id="CHEBI:29105"/>
        <note>catalytic</note>
    </ligand>
</feature>
<dbReference type="GO" id="GO:0005737">
    <property type="term" value="C:cytoplasm"/>
    <property type="evidence" value="ECO:0007669"/>
    <property type="project" value="TreeGrafter"/>
</dbReference>
<feature type="domain" description="ERAP1-like C-terminal" evidence="13">
    <location>
        <begin position="810"/>
        <end position="1142"/>
    </location>
</feature>
<keyword evidence="15" id="KW-1185">Reference proteome</keyword>
<dbReference type="GO" id="GO:0043171">
    <property type="term" value="P:peptide catabolic process"/>
    <property type="evidence" value="ECO:0007669"/>
    <property type="project" value="TreeGrafter"/>
</dbReference>
<dbReference type="Gene3D" id="2.60.40.1910">
    <property type="match status" value="1"/>
</dbReference>
<evidence type="ECO:0000256" key="9">
    <source>
        <dbReference type="SAM" id="Coils"/>
    </source>
</evidence>
<dbReference type="Gene3D" id="2.60.40.1730">
    <property type="entry name" value="tricorn interacting facor f3 domain"/>
    <property type="match status" value="1"/>
</dbReference>
<feature type="region of interest" description="Disordered" evidence="10">
    <location>
        <begin position="89"/>
        <end position="117"/>
    </location>
</feature>
<dbReference type="GO" id="GO:0042277">
    <property type="term" value="F:peptide binding"/>
    <property type="evidence" value="ECO:0007669"/>
    <property type="project" value="TreeGrafter"/>
</dbReference>
<evidence type="ECO:0000259" key="12">
    <source>
        <dbReference type="Pfam" id="PF01433"/>
    </source>
</evidence>
<accession>A0A7I4YT66</accession>
<dbReference type="InterPro" id="IPR001930">
    <property type="entry name" value="Peptidase_M1"/>
</dbReference>
<evidence type="ECO:0000256" key="6">
    <source>
        <dbReference type="ARBA" id="ARBA00023049"/>
    </source>
</evidence>
<feature type="domain" description="Aminopeptidase N-like N-terminal" evidence="14">
    <location>
        <begin position="337"/>
        <end position="447"/>
    </location>
</feature>
<evidence type="ECO:0000256" key="10">
    <source>
        <dbReference type="SAM" id="MobiDB-lite"/>
    </source>
</evidence>
<dbReference type="Gene3D" id="1.10.390.10">
    <property type="entry name" value="Neutral Protease Domain 2"/>
    <property type="match status" value="1"/>
</dbReference>